<feature type="domain" description="Sec23/Sec24 trunk" evidence="7">
    <location>
        <begin position="222"/>
        <end position="454"/>
    </location>
</feature>
<dbReference type="InterPro" id="IPR006895">
    <property type="entry name" value="Znf_Sec23_Sec24"/>
</dbReference>
<evidence type="ECO:0000259" key="5">
    <source>
        <dbReference type="Pfam" id="PF00626"/>
    </source>
</evidence>
<accession>A0A6B2KXK7</accession>
<dbReference type="SUPFAM" id="SSF81995">
    <property type="entry name" value="beta-sandwich domain of Sec23/24"/>
    <property type="match status" value="1"/>
</dbReference>
<feature type="region of interest" description="Disordered" evidence="4">
    <location>
        <begin position="1"/>
        <end position="58"/>
    </location>
</feature>
<evidence type="ECO:0000256" key="4">
    <source>
        <dbReference type="SAM" id="MobiDB-lite"/>
    </source>
</evidence>
<evidence type="ECO:0000313" key="10">
    <source>
        <dbReference type="EMBL" id="NDV29520.1"/>
    </source>
</evidence>
<dbReference type="PANTHER" id="PTHR13803:SF4">
    <property type="entry name" value="SECRETORY 24CD, ISOFORM C"/>
    <property type="match status" value="1"/>
</dbReference>
<keyword evidence="3" id="KW-0653">Protein transport</keyword>
<dbReference type="GO" id="GO:0090110">
    <property type="term" value="P:COPII-coated vesicle cargo loading"/>
    <property type="evidence" value="ECO:0007669"/>
    <property type="project" value="TreeGrafter"/>
</dbReference>
<dbReference type="PANTHER" id="PTHR13803">
    <property type="entry name" value="SEC24-RELATED PROTEIN"/>
    <property type="match status" value="1"/>
</dbReference>
<dbReference type="InterPro" id="IPR036465">
    <property type="entry name" value="vWFA_dom_sf"/>
</dbReference>
<dbReference type="InterPro" id="IPR050550">
    <property type="entry name" value="SEC23_SEC24_subfamily"/>
</dbReference>
<feature type="domain" description="Gelsolin-like" evidence="5">
    <location>
        <begin position="695"/>
        <end position="731"/>
    </location>
</feature>
<dbReference type="SUPFAM" id="SSF82754">
    <property type="entry name" value="C-terminal, gelsolin-like domain of Sec23/24"/>
    <property type="match status" value="1"/>
</dbReference>
<dbReference type="Gene3D" id="2.30.30.380">
    <property type="entry name" value="Zn-finger domain of Sec23/24"/>
    <property type="match status" value="1"/>
</dbReference>
<evidence type="ECO:0000256" key="2">
    <source>
        <dbReference type="ARBA" id="ARBA00022448"/>
    </source>
</evidence>
<evidence type="ECO:0000259" key="8">
    <source>
        <dbReference type="Pfam" id="PF04815"/>
    </source>
</evidence>
<dbReference type="SUPFAM" id="SSF53300">
    <property type="entry name" value="vWA-like"/>
    <property type="match status" value="1"/>
</dbReference>
<evidence type="ECO:0008006" key="11">
    <source>
        <dbReference type="Google" id="ProtNLM"/>
    </source>
</evidence>
<dbReference type="Gene3D" id="3.40.50.410">
    <property type="entry name" value="von Willebrand factor, type A domain"/>
    <property type="match status" value="1"/>
</dbReference>
<dbReference type="GO" id="GO:0008270">
    <property type="term" value="F:zinc ion binding"/>
    <property type="evidence" value="ECO:0007669"/>
    <property type="project" value="InterPro"/>
</dbReference>
<sequence length="827" mass="91940">MRSGPFTPSPMPVTAPVHSAPSPALPTPAPVTHSAPPTNPPPEGDKFPCPTQGLTPSDVAKGSMKVITYNTETSEVPPRSDVDFVVKEAKNASPRFLRLSMYNIPTTPDLQKKSGIPLAVFSQPLAEVAQGESMVPLLDQGPEGPTRCNRCKAYINPFVQFSHSGNKYSCPFCGCLNDVLPGYYCPLVGTTRQDHAERPELNLGTVDYIVSAPLFKPKPTSAPCYLFLVSTTLQSLNSGFFYSWLQAVERILPALFEESDTRIGFATYDSQITFYNLNASRPEMHVIADTNHPFVAVPECNLFVKYSAAKDNIHALLKSFPLMFSQAQPSTACTGNALKIAAKILSTTNGGKILLFSCNPPDAGSGAPPPKRETNASPDSEAEKNLLKPHTDFYSRLASVCAKHSVSIDLFIAGLGYMDLATINPAARATGGQLYYYPNFTLASSEQLFRELYRNLSRDAGMDALLRMRCSQGLIIEKEYGNCIKFNDTDLTVAQITSDSCFMFEFSYDDTLKEDRGAFFQLAMLYTNLKGQRIIRVLTIYVPVSPVPSKIFKSVDVESTFNVLIRQAIQDGQQDVMPEVRKKLLNKVVKMLVFYKKNVQTQNDKNQLILPDCLKWLPIYTLGFFKSSLGSPAKSASHHNLGDTRTYYISLLNHLSLKDQLFFFYPIGLEIHSLYTNPSLGRLNEETGNFHFPGQIRMSTNSFKSEGIYLVDCLEGLFLWVGQNVSQEILAELLTPEMMDYDPKQTAIIPIQRLETDLSIRLFDILGSNKFQHCISPEIILIKQGGTLEHRLFKCLVEDGIKGSRDVKDMTYGDYLGYLHRSIQSLL</sequence>
<dbReference type="SUPFAM" id="SSF81811">
    <property type="entry name" value="Helical domain of Sec23/24"/>
    <property type="match status" value="1"/>
</dbReference>
<dbReference type="InterPro" id="IPR012990">
    <property type="entry name" value="Beta-sandwich_Sec23_24"/>
</dbReference>
<dbReference type="InterPro" id="IPR029006">
    <property type="entry name" value="ADF-H/Gelsolin-like_dom_sf"/>
</dbReference>
<feature type="region of interest" description="Disordered" evidence="4">
    <location>
        <begin position="362"/>
        <end position="383"/>
    </location>
</feature>
<evidence type="ECO:0000259" key="7">
    <source>
        <dbReference type="Pfam" id="PF04811"/>
    </source>
</evidence>
<dbReference type="AlphaFoldDB" id="A0A6B2KXK7"/>
<dbReference type="EMBL" id="GIBP01000551">
    <property type="protein sequence ID" value="NDV29520.1"/>
    <property type="molecule type" value="Transcribed_RNA"/>
</dbReference>
<dbReference type="Pfam" id="PF04810">
    <property type="entry name" value="zf-Sec23_Sec24"/>
    <property type="match status" value="1"/>
</dbReference>
<feature type="domain" description="Sec23/Sec24 helical" evidence="8">
    <location>
        <begin position="556"/>
        <end position="659"/>
    </location>
</feature>
<evidence type="ECO:0000256" key="1">
    <source>
        <dbReference type="ARBA" id="ARBA00008334"/>
    </source>
</evidence>
<evidence type="ECO:0000259" key="6">
    <source>
        <dbReference type="Pfam" id="PF04810"/>
    </source>
</evidence>
<proteinExistence type="inferred from homology"/>
<name>A0A6B2KXK7_9EUKA</name>
<dbReference type="InterPro" id="IPR036174">
    <property type="entry name" value="Znf_Sec23_Sec24_sf"/>
</dbReference>
<dbReference type="Pfam" id="PF04815">
    <property type="entry name" value="Sec23_helical"/>
    <property type="match status" value="1"/>
</dbReference>
<dbReference type="Gene3D" id="1.20.120.730">
    <property type="entry name" value="Sec23/Sec24 helical domain"/>
    <property type="match status" value="1"/>
</dbReference>
<feature type="domain" description="Sec23/Sec24 beta-sandwich" evidence="9">
    <location>
        <begin position="461"/>
        <end position="545"/>
    </location>
</feature>
<dbReference type="Pfam" id="PF08033">
    <property type="entry name" value="Sec23_BS"/>
    <property type="match status" value="1"/>
</dbReference>
<evidence type="ECO:0000256" key="3">
    <source>
        <dbReference type="ARBA" id="ARBA00022927"/>
    </source>
</evidence>
<dbReference type="InterPro" id="IPR006900">
    <property type="entry name" value="Sec23/24_helical_dom"/>
</dbReference>
<keyword evidence="2" id="KW-0813">Transport</keyword>
<dbReference type="GO" id="GO:0006886">
    <property type="term" value="P:intracellular protein transport"/>
    <property type="evidence" value="ECO:0007669"/>
    <property type="project" value="InterPro"/>
</dbReference>
<dbReference type="GO" id="GO:0000149">
    <property type="term" value="F:SNARE binding"/>
    <property type="evidence" value="ECO:0007669"/>
    <property type="project" value="TreeGrafter"/>
</dbReference>
<dbReference type="Gene3D" id="3.40.20.10">
    <property type="entry name" value="Severin"/>
    <property type="match status" value="1"/>
</dbReference>
<dbReference type="Gene3D" id="2.60.40.1670">
    <property type="entry name" value="beta-sandwich domain of Sec23/24"/>
    <property type="match status" value="1"/>
</dbReference>
<dbReference type="InterPro" id="IPR036175">
    <property type="entry name" value="Sec23/24_helical_dom_sf"/>
</dbReference>
<dbReference type="InterPro" id="IPR007123">
    <property type="entry name" value="Gelsolin-like_dom"/>
</dbReference>
<comment type="similarity">
    <text evidence="1">Belongs to the SEC23/SEC24 family. SEC24 subfamily.</text>
</comment>
<dbReference type="Pfam" id="PF00626">
    <property type="entry name" value="Gelsolin"/>
    <property type="match status" value="1"/>
</dbReference>
<evidence type="ECO:0000259" key="9">
    <source>
        <dbReference type="Pfam" id="PF08033"/>
    </source>
</evidence>
<organism evidence="10">
    <name type="scientific">Arcella intermedia</name>
    <dbReference type="NCBI Taxonomy" id="1963864"/>
    <lineage>
        <taxon>Eukaryota</taxon>
        <taxon>Amoebozoa</taxon>
        <taxon>Tubulinea</taxon>
        <taxon>Elardia</taxon>
        <taxon>Arcellinida</taxon>
        <taxon>Sphaerothecina</taxon>
        <taxon>Arcellidae</taxon>
        <taxon>Arcella</taxon>
    </lineage>
</organism>
<dbReference type="GO" id="GO:0030127">
    <property type="term" value="C:COPII vesicle coat"/>
    <property type="evidence" value="ECO:0007669"/>
    <property type="project" value="InterPro"/>
</dbReference>
<dbReference type="InterPro" id="IPR036180">
    <property type="entry name" value="Gelsolin-like_dom_sf"/>
</dbReference>
<protein>
    <recommendedName>
        <fullName evidence="11">Protein transport protein SEC24</fullName>
    </recommendedName>
</protein>
<dbReference type="InterPro" id="IPR006896">
    <property type="entry name" value="Sec23/24_trunk_dom"/>
</dbReference>
<feature type="domain" description="Zinc finger Sec23/Sec24-type" evidence="6">
    <location>
        <begin position="145"/>
        <end position="183"/>
    </location>
</feature>
<dbReference type="Pfam" id="PF04811">
    <property type="entry name" value="Sec23_trunk"/>
    <property type="match status" value="1"/>
</dbReference>
<dbReference type="SUPFAM" id="SSF82919">
    <property type="entry name" value="Zn-finger domain of Sec23/24"/>
    <property type="match status" value="1"/>
</dbReference>
<reference evidence="10" key="1">
    <citation type="journal article" date="2020" name="J. Eukaryot. Microbiol.">
        <title>De novo Sequencing, Assembly and Annotation of the Transcriptome for the Free-Living Testate Amoeba Arcella intermedia.</title>
        <authorList>
            <person name="Ribeiro G.M."/>
            <person name="Porfirio-Sousa A.L."/>
            <person name="Maurer-Alcala X.X."/>
            <person name="Katz L.A."/>
            <person name="Lahr D.J.G."/>
        </authorList>
    </citation>
    <scope>NUCLEOTIDE SEQUENCE</scope>
</reference>
<dbReference type="GO" id="GO:0070971">
    <property type="term" value="C:endoplasmic reticulum exit site"/>
    <property type="evidence" value="ECO:0007669"/>
    <property type="project" value="TreeGrafter"/>
</dbReference>